<feature type="non-terminal residue" evidence="1">
    <location>
        <position position="224"/>
    </location>
</feature>
<reference evidence="1" key="1">
    <citation type="journal article" date="2023" name="Insect Mol. Biol.">
        <title>Genome sequencing provides insights into the evolution of gene families encoding plant cell wall-degrading enzymes in longhorned beetles.</title>
        <authorList>
            <person name="Shin N.R."/>
            <person name="Okamura Y."/>
            <person name="Kirsch R."/>
            <person name="Pauchet Y."/>
        </authorList>
    </citation>
    <scope>NUCLEOTIDE SEQUENCE</scope>
    <source>
        <strain evidence="1">MMC_N1</strain>
    </source>
</reference>
<evidence type="ECO:0000313" key="1">
    <source>
        <dbReference type="EMBL" id="KAJ8972529.1"/>
    </source>
</evidence>
<dbReference type="EMBL" id="JAPWTJ010001325">
    <property type="protein sequence ID" value="KAJ8972529.1"/>
    <property type="molecule type" value="Genomic_DNA"/>
</dbReference>
<comment type="caution">
    <text evidence="1">The sequence shown here is derived from an EMBL/GenBank/DDBJ whole genome shotgun (WGS) entry which is preliminary data.</text>
</comment>
<proteinExistence type="predicted"/>
<accession>A0ABQ9J436</accession>
<evidence type="ECO:0000313" key="2">
    <source>
        <dbReference type="Proteomes" id="UP001162164"/>
    </source>
</evidence>
<dbReference type="Proteomes" id="UP001162164">
    <property type="component" value="Unassembled WGS sequence"/>
</dbReference>
<organism evidence="1 2">
    <name type="scientific">Molorchus minor</name>
    <dbReference type="NCBI Taxonomy" id="1323400"/>
    <lineage>
        <taxon>Eukaryota</taxon>
        <taxon>Metazoa</taxon>
        <taxon>Ecdysozoa</taxon>
        <taxon>Arthropoda</taxon>
        <taxon>Hexapoda</taxon>
        <taxon>Insecta</taxon>
        <taxon>Pterygota</taxon>
        <taxon>Neoptera</taxon>
        <taxon>Endopterygota</taxon>
        <taxon>Coleoptera</taxon>
        <taxon>Polyphaga</taxon>
        <taxon>Cucujiformia</taxon>
        <taxon>Chrysomeloidea</taxon>
        <taxon>Cerambycidae</taxon>
        <taxon>Lamiinae</taxon>
        <taxon>Monochamini</taxon>
        <taxon>Molorchus</taxon>
    </lineage>
</organism>
<gene>
    <name evidence="1" type="ORF">NQ317_013844</name>
</gene>
<sequence>MKETDELGKTIENFEDACKYATRLLENGTVPEMMYLRKVVASRLLALSSKTPILENVFNIEFKSDFSNFEQVVKEQFGKFTTEINHVSKASNPSSINPDIAPLTINGSPVTPTTVIANGCNAPSVSNSSPISMPTSMQSSYDGDLGNNLQNFSMAQSPPIPHVNSTALQGFSKYNLAQLATLAETANSTATSPATTPFNLADLLTNDTAYKNLASLAKLGLTGS</sequence>
<protein>
    <submittedName>
        <fullName evidence="1">Uncharacterized protein</fullName>
    </submittedName>
</protein>
<name>A0ABQ9J436_9CUCU</name>
<keyword evidence="2" id="KW-1185">Reference proteome</keyword>